<dbReference type="EMBL" id="MSFK01000001">
    <property type="protein sequence ID" value="PWY96286.1"/>
    <property type="molecule type" value="Genomic_DNA"/>
</dbReference>
<dbReference type="PANTHER" id="PTHR40627:SF3">
    <property type="entry name" value="PRENYLTRANSFERASE ASQH2-RELATED"/>
    <property type="match status" value="1"/>
</dbReference>
<dbReference type="Pfam" id="PF11991">
    <property type="entry name" value="Trp_DMAT"/>
    <property type="match status" value="2"/>
</dbReference>
<keyword evidence="2" id="KW-0808">Transferase</keyword>
<dbReference type="GO" id="GO:0009820">
    <property type="term" value="P:alkaloid metabolic process"/>
    <property type="evidence" value="ECO:0007669"/>
    <property type="project" value="InterPro"/>
</dbReference>
<dbReference type="AlphaFoldDB" id="A0A317XCF7"/>
<dbReference type="GO" id="GO:0016765">
    <property type="term" value="F:transferase activity, transferring alkyl or aryl (other than methyl) groups"/>
    <property type="evidence" value="ECO:0007669"/>
    <property type="project" value="InterPro"/>
</dbReference>
<evidence type="ECO:0000256" key="1">
    <source>
        <dbReference type="ARBA" id="ARBA00010209"/>
    </source>
</evidence>
<gene>
    <name evidence="3" type="ORF">BO94DRAFT_551970</name>
</gene>
<evidence type="ECO:0000313" key="4">
    <source>
        <dbReference type="Proteomes" id="UP000246702"/>
    </source>
</evidence>
<dbReference type="PANTHER" id="PTHR40627">
    <property type="entry name" value="INDOLE PRENYLTRANSFERASE TDIB-RELATED"/>
    <property type="match status" value="1"/>
</dbReference>
<dbReference type="OrthoDB" id="5392033at2759"/>
<sequence length="287" mass="31780">MGHPFLPTGQDASVDTHDVGPLLGRLLQTTGYPIPEQYQYLPFARHHIISSLGPYPQRRPIMMTYTDLPIVMSINFQDNRGSTVRVGIEPICELGGTSVDQFNQVVTVARISALGPECGCSIGSCTIILWEILGSEAETTKLNNLGPIPCSRSADSLGRLDGMVRQVVEHIGGGGFNELCRAAKSQAKIHGMHGGLRLEEAESAWTLGGKLKDPATMYLWGLELVRRLWGLAYYEIRRGCDMPVPKLYFPLFGRNNMFVAKTLAQFFQSLGWTEQARTYVDSVQYLL</sequence>
<comment type="similarity">
    <text evidence="1">Belongs to the tryptophan dimethylallyltransferase family.</text>
</comment>
<reference evidence="3 4" key="1">
    <citation type="submission" date="2016-12" db="EMBL/GenBank/DDBJ databases">
        <title>The genomes of Aspergillus section Nigri reveals drivers in fungal speciation.</title>
        <authorList>
            <consortium name="DOE Joint Genome Institute"/>
            <person name="Vesth T.C."/>
            <person name="Nybo J."/>
            <person name="Theobald S."/>
            <person name="Brandl J."/>
            <person name="Frisvad J.C."/>
            <person name="Nielsen K.F."/>
            <person name="Lyhne E.K."/>
            <person name="Kogle M.E."/>
            <person name="Kuo A."/>
            <person name="Riley R."/>
            <person name="Clum A."/>
            <person name="Nolan M."/>
            <person name="Lipzen A."/>
            <person name="Salamov A."/>
            <person name="Henrissat B."/>
            <person name="Wiebenga A."/>
            <person name="De Vries R.P."/>
            <person name="Grigoriev I.V."/>
            <person name="Mortensen U.H."/>
            <person name="Andersen M.R."/>
            <person name="Baker S.E."/>
        </authorList>
    </citation>
    <scope>NUCLEOTIDE SEQUENCE [LARGE SCALE GENOMIC DNA]</scope>
    <source>
        <strain evidence="3 4">CBS 115572</strain>
    </source>
</reference>
<name>A0A317XCF7_9EURO</name>
<dbReference type="RefSeq" id="XP_025473047.1">
    <property type="nucleotide sequence ID" value="XM_025613565.1"/>
</dbReference>
<organism evidence="3 4">
    <name type="scientific">Aspergillus sclerotioniger CBS 115572</name>
    <dbReference type="NCBI Taxonomy" id="1450535"/>
    <lineage>
        <taxon>Eukaryota</taxon>
        <taxon>Fungi</taxon>
        <taxon>Dikarya</taxon>
        <taxon>Ascomycota</taxon>
        <taxon>Pezizomycotina</taxon>
        <taxon>Eurotiomycetes</taxon>
        <taxon>Eurotiomycetidae</taxon>
        <taxon>Eurotiales</taxon>
        <taxon>Aspergillaceae</taxon>
        <taxon>Aspergillus</taxon>
        <taxon>Aspergillus subgen. Circumdati</taxon>
    </lineage>
</organism>
<protein>
    <submittedName>
        <fullName evidence="3">Uncharacterized protein</fullName>
    </submittedName>
</protein>
<accession>A0A317XCF7</accession>
<dbReference type="Proteomes" id="UP000246702">
    <property type="component" value="Unassembled WGS sequence"/>
</dbReference>
<keyword evidence="4" id="KW-1185">Reference proteome</keyword>
<dbReference type="GeneID" id="37115708"/>
<dbReference type="InterPro" id="IPR017795">
    <property type="entry name" value="ABBA_NscD-like"/>
</dbReference>
<evidence type="ECO:0000256" key="2">
    <source>
        <dbReference type="ARBA" id="ARBA00022679"/>
    </source>
</evidence>
<proteinExistence type="inferred from homology"/>
<comment type="caution">
    <text evidence="3">The sequence shown here is derived from an EMBL/GenBank/DDBJ whole genome shotgun (WGS) entry which is preliminary data.</text>
</comment>
<evidence type="ECO:0000313" key="3">
    <source>
        <dbReference type="EMBL" id="PWY96286.1"/>
    </source>
</evidence>